<reference evidence="2 3" key="1">
    <citation type="journal article" date="2024" name="Commun. Biol.">
        <title>Comparative genomic analysis of thermophilic fungi reveals convergent evolutionary adaptations and gene losses.</title>
        <authorList>
            <person name="Steindorff A.S."/>
            <person name="Aguilar-Pontes M.V."/>
            <person name="Robinson A.J."/>
            <person name="Andreopoulos B."/>
            <person name="LaButti K."/>
            <person name="Kuo A."/>
            <person name="Mondo S."/>
            <person name="Riley R."/>
            <person name="Otillar R."/>
            <person name="Haridas S."/>
            <person name="Lipzen A."/>
            <person name="Grimwood J."/>
            <person name="Schmutz J."/>
            <person name="Clum A."/>
            <person name="Reid I.D."/>
            <person name="Moisan M.C."/>
            <person name="Butler G."/>
            <person name="Nguyen T.T.M."/>
            <person name="Dewar K."/>
            <person name="Conant G."/>
            <person name="Drula E."/>
            <person name="Henrissat B."/>
            <person name="Hansel C."/>
            <person name="Singer S."/>
            <person name="Hutchinson M.I."/>
            <person name="de Vries R.P."/>
            <person name="Natvig D.O."/>
            <person name="Powell A.J."/>
            <person name="Tsang A."/>
            <person name="Grigoriev I.V."/>
        </authorList>
    </citation>
    <scope>NUCLEOTIDE SEQUENCE [LARGE SCALE GENOMIC DNA]</scope>
    <source>
        <strain evidence="2 3">CBS 620.91</strain>
    </source>
</reference>
<gene>
    <name evidence="2" type="ORF">VTJ49DRAFT_2759</name>
</gene>
<feature type="compositionally biased region" description="Basic and acidic residues" evidence="1">
    <location>
        <begin position="91"/>
        <end position="105"/>
    </location>
</feature>
<proteinExistence type="predicted"/>
<evidence type="ECO:0000256" key="1">
    <source>
        <dbReference type="SAM" id="MobiDB-lite"/>
    </source>
</evidence>
<evidence type="ECO:0000313" key="2">
    <source>
        <dbReference type="EMBL" id="KAL1843208.1"/>
    </source>
</evidence>
<dbReference type="Proteomes" id="UP001583172">
    <property type="component" value="Unassembled WGS sequence"/>
</dbReference>
<keyword evidence="3" id="KW-1185">Reference proteome</keyword>
<protein>
    <submittedName>
        <fullName evidence="2">Uncharacterized protein</fullName>
    </submittedName>
</protein>
<accession>A0ABR3VNA3</accession>
<sequence>MGHKHSVIQPSYFCPTTGTEIPTPLGVCQHCQANHDIIWQSVFVCPNTGYRVDKPSARPDKECKSCFQVHQPYSKRVFICPVTSAQIQHPRDTGGRCEKCRRSHADNSTPVGSREVVSRASSG</sequence>
<name>A0ABR3VNA3_HUMIN</name>
<feature type="region of interest" description="Disordered" evidence="1">
    <location>
        <begin position="91"/>
        <end position="123"/>
    </location>
</feature>
<evidence type="ECO:0000313" key="3">
    <source>
        <dbReference type="Proteomes" id="UP001583172"/>
    </source>
</evidence>
<organism evidence="2 3">
    <name type="scientific">Humicola insolens</name>
    <name type="common">Soft-rot fungus</name>
    <dbReference type="NCBI Taxonomy" id="85995"/>
    <lineage>
        <taxon>Eukaryota</taxon>
        <taxon>Fungi</taxon>
        <taxon>Dikarya</taxon>
        <taxon>Ascomycota</taxon>
        <taxon>Pezizomycotina</taxon>
        <taxon>Sordariomycetes</taxon>
        <taxon>Sordariomycetidae</taxon>
        <taxon>Sordariales</taxon>
        <taxon>Chaetomiaceae</taxon>
        <taxon>Mycothermus</taxon>
    </lineage>
</organism>
<dbReference type="EMBL" id="JAZGSY010000022">
    <property type="protein sequence ID" value="KAL1843208.1"/>
    <property type="molecule type" value="Genomic_DNA"/>
</dbReference>
<comment type="caution">
    <text evidence="2">The sequence shown here is derived from an EMBL/GenBank/DDBJ whole genome shotgun (WGS) entry which is preliminary data.</text>
</comment>